<dbReference type="Pfam" id="PF01471">
    <property type="entry name" value="PG_binding_1"/>
    <property type="match status" value="1"/>
</dbReference>
<evidence type="ECO:0000313" key="2">
    <source>
        <dbReference type="EMBL" id="SHE79814.1"/>
    </source>
</evidence>
<organism evidence="2 3">
    <name type="scientific">Loktanella atrilutea</name>
    <dbReference type="NCBI Taxonomy" id="366533"/>
    <lineage>
        <taxon>Bacteria</taxon>
        <taxon>Pseudomonadati</taxon>
        <taxon>Pseudomonadota</taxon>
        <taxon>Alphaproteobacteria</taxon>
        <taxon>Rhodobacterales</taxon>
        <taxon>Roseobacteraceae</taxon>
        <taxon>Loktanella</taxon>
    </lineage>
</organism>
<sequence>MSYSIKAIQARLNEIGFGPLLVDGLQGPRTDAAVTAFKASVGLWPRPYVGPLTWAALNKAPDSNIPWLAEAIKVKGLHEARDLTQLRRWFDKSVSWIDPREIPWCGAFVATCHRLASPGIAIPDNPLGARNWGTFGVPCAPTLGATLTFSRPGSSWSGHVGFYWGEDSTAFHVLGGNQSNAVTVTRVAKTRFLESRWPAGAPNPKTRVLLTTSGAPLSANEA</sequence>
<name>A0A1M4WF18_LOKAT</name>
<dbReference type="Gene3D" id="1.10.101.10">
    <property type="entry name" value="PGBD-like superfamily/PGBD"/>
    <property type="match status" value="1"/>
</dbReference>
<gene>
    <name evidence="2" type="ORF">SAMN05444339_10293</name>
</gene>
<dbReference type="InterPro" id="IPR036366">
    <property type="entry name" value="PGBDSf"/>
</dbReference>
<dbReference type="SUPFAM" id="SSF47090">
    <property type="entry name" value="PGBD-like"/>
    <property type="match status" value="1"/>
</dbReference>
<feature type="domain" description="Peptidoglycan binding-like" evidence="1">
    <location>
        <begin position="4"/>
        <end position="57"/>
    </location>
</feature>
<dbReference type="AlphaFoldDB" id="A0A1M4WF18"/>
<dbReference type="STRING" id="366533.SAMN05444339_10293"/>
<evidence type="ECO:0000313" key="3">
    <source>
        <dbReference type="Proteomes" id="UP000183987"/>
    </source>
</evidence>
<accession>A0A1M4WF18</accession>
<dbReference type="RefSeq" id="WP_072856253.1">
    <property type="nucleotide sequence ID" value="NZ_FQUE01000002.1"/>
</dbReference>
<proteinExistence type="predicted"/>
<dbReference type="OrthoDB" id="5395100at2"/>
<evidence type="ECO:0000259" key="1">
    <source>
        <dbReference type="Pfam" id="PF01471"/>
    </source>
</evidence>
<dbReference type="InterPro" id="IPR002477">
    <property type="entry name" value="Peptidoglycan-bd-like"/>
</dbReference>
<dbReference type="InterPro" id="IPR036365">
    <property type="entry name" value="PGBD-like_sf"/>
</dbReference>
<keyword evidence="3" id="KW-1185">Reference proteome</keyword>
<dbReference type="EMBL" id="FQUE01000002">
    <property type="protein sequence ID" value="SHE79814.1"/>
    <property type="molecule type" value="Genomic_DNA"/>
</dbReference>
<protein>
    <submittedName>
        <fullName evidence="2">TIGR02594 family protein</fullName>
    </submittedName>
</protein>
<reference evidence="3" key="1">
    <citation type="submission" date="2016-11" db="EMBL/GenBank/DDBJ databases">
        <authorList>
            <person name="Varghese N."/>
            <person name="Submissions S."/>
        </authorList>
    </citation>
    <scope>NUCLEOTIDE SEQUENCE [LARGE SCALE GENOMIC DNA]</scope>
    <source>
        <strain evidence="3">DSM 29326</strain>
    </source>
</reference>
<dbReference type="Proteomes" id="UP000183987">
    <property type="component" value="Unassembled WGS sequence"/>
</dbReference>